<name>A0AA37S8A4_9GAMM</name>
<dbReference type="InterPro" id="IPR011990">
    <property type="entry name" value="TPR-like_helical_dom_sf"/>
</dbReference>
<dbReference type="SUPFAM" id="SSF81901">
    <property type="entry name" value="HCP-like"/>
    <property type="match status" value="1"/>
</dbReference>
<proteinExistence type="predicted"/>
<dbReference type="Proteomes" id="UP001161389">
    <property type="component" value="Unassembled WGS sequence"/>
</dbReference>
<reference evidence="1" key="1">
    <citation type="journal article" date="2014" name="Int. J. Syst. Evol. Microbiol.">
        <title>Complete genome sequence of Corynebacterium casei LMG S-19264T (=DSM 44701T), isolated from a smear-ripened cheese.</title>
        <authorList>
            <consortium name="US DOE Joint Genome Institute (JGI-PGF)"/>
            <person name="Walter F."/>
            <person name="Albersmeier A."/>
            <person name="Kalinowski J."/>
            <person name="Ruckert C."/>
        </authorList>
    </citation>
    <scope>NUCLEOTIDE SEQUENCE</scope>
    <source>
        <strain evidence="1">NBRC 110071</strain>
    </source>
</reference>
<evidence type="ECO:0008006" key="3">
    <source>
        <dbReference type="Google" id="ProtNLM"/>
    </source>
</evidence>
<organism evidence="1 2">
    <name type="scientific">Litoribrevibacter albus</name>
    <dbReference type="NCBI Taxonomy" id="1473156"/>
    <lineage>
        <taxon>Bacteria</taxon>
        <taxon>Pseudomonadati</taxon>
        <taxon>Pseudomonadota</taxon>
        <taxon>Gammaproteobacteria</taxon>
        <taxon>Oceanospirillales</taxon>
        <taxon>Oceanospirillaceae</taxon>
        <taxon>Litoribrevibacter</taxon>
    </lineage>
</organism>
<dbReference type="AlphaFoldDB" id="A0AA37S8A4"/>
<dbReference type="EMBL" id="BSNM01000011">
    <property type="protein sequence ID" value="GLQ31042.1"/>
    <property type="molecule type" value="Genomic_DNA"/>
</dbReference>
<accession>A0AA37S8A4</accession>
<evidence type="ECO:0000313" key="2">
    <source>
        <dbReference type="Proteomes" id="UP001161389"/>
    </source>
</evidence>
<keyword evidence="2" id="KW-1185">Reference proteome</keyword>
<gene>
    <name evidence="1" type="ORF">GCM10007876_15210</name>
</gene>
<evidence type="ECO:0000313" key="1">
    <source>
        <dbReference type="EMBL" id="GLQ31042.1"/>
    </source>
</evidence>
<reference evidence="1" key="2">
    <citation type="submission" date="2023-01" db="EMBL/GenBank/DDBJ databases">
        <title>Draft genome sequence of Litoribrevibacter albus strain NBRC 110071.</title>
        <authorList>
            <person name="Sun Q."/>
            <person name="Mori K."/>
        </authorList>
    </citation>
    <scope>NUCLEOTIDE SEQUENCE</scope>
    <source>
        <strain evidence="1">NBRC 110071</strain>
    </source>
</reference>
<protein>
    <recommendedName>
        <fullName evidence="3">Sel1 repeat family protein</fullName>
    </recommendedName>
</protein>
<comment type="caution">
    <text evidence="1">The sequence shown here is derived from an EMBL/GenBank/DDBJ whole genome shotgun (WGS) entry which is preliminary data.</text>
</comment>
<dbReference type="Gene3D" id="1.25.40.10">
    <property type="entry name" value="Tetratricopeptide repeat domain"/>
    <property type="match status" value="1"/>
</dbReference>
<sequence length="123" mass="13711">MRLFQFCADRGHVLASSVYGHILLFRGVSPWDKKQGVDYLSYAAEQGDAKAAYQMSELISEETFGLQGDEGRIFGYLLMAAKADHLLAQQKLLALVESGSVHRLADMNSTDKAFIKQLQSRHC</sequence>